<evidence type="ECO:0000256" key="3">
    <source>
        <dbReference type="ARBA" id="ARBA00022960"/>
    </source>
</evidence>
<evidence type="ECO:0000256" key="5">
    <source>
        <dbReference type="SAM" id="Phobius"/>
    </source>
</evidence>
<dbReference type="InterPro" id="IPR042175">
    <property type="entry name" value="Cell/Rod_MreC_2"/>
</dbReference>
<comment type="similarity">
    <text evidence="1">Belongs to the MreC family.</text>
</comment>
<dbReference type="Gene3D" id="2.40.10.340">
    <property type="entry name" value="Rod shape-determining protein MreC, domain 1"/>
    <property type="match status" value="1"/>
</dbReference>
<gene>
    <name evidence="7" type="ORF">A2172_02465</name>
</gene>
<evidence type="ECO:0000313" key="8">
    <source>
        <dbReference type="Proteomes" id="UP000176631"/>
    </source>
</evidence>
<dbReference type="Pfam" id="PF04085">
    <property type="entry name" value="MreC"/>
    <property type="match status" value="1"/>
</dbReference>
<keyword evidence="3" id="KW-0133">Cell shape</keyword>
<dbReference type="PANTHER" id="PTHR34138:SF1">
    <property type="entry name" value="CELL SHAPE-DETERMINING PROTEIN MREC"/>
    <property type="match status" value="1"/>
</dbReference>
<evidence type="ECO:0000259" key="6">
    <source>
        <dbReference type="Pfam" id="PF04085"/>
    </source>
</evidence>
<evidence type="ECO:0000313" key="7">
    <source>
        <dbReference type="EMBL" id="OGY23220.1"/>
    </source>
</evidence>
<evidence type="ECO:0000256" key="2">
    <source>
        <dbReference type="ARBA" id="ARBA00013855"/>
    </source>
</evidence>
<dbReference type="InterPro" id="IPR042177">
    <property type="entry name" value="Cell/Rod_1"/>
</dbReference>
<dbReference type="AlphaFoldDB" id="A0A1G1W6L2"/>
<dbReference type="NCBIfam" id="TIGR00219">
    <property type="entry name" value="mreC"/>
    <property type="match status" value="1"/>
</dbReference>
<dbReference type="Proteomes" id="UP000176631">
    <property type="component" value="Unassembled WGS sequence"/>
</dbReference>
<keyword evidence="5" id="KW-1133">Transmembrane helix</keyword>
<protein>
    <recommendedName>
        <fullName evidence="2">Cell shape-determining protein MreC</fullName>
    </recommendedName>
    <alternativeName>
        <fullName evidence="4">Cell shape protein MreC</fullName>
    </alternativeName>
</protein>
<sequence>MDNYFRALLKQKTLLILLSLVALFFIFDVLGIMGFVSDVTQKITTPIQISLYKSHNDIKGFLSVISEIGSLKQKETDLEYENSLLLAENASLKKLEVENKLLREQLGDKISGNKLIVASVIGQDPLFSVSRILISKGRNYGIEEGNFVILKNILIGKVSATHNSSSLVILLTDPESKIPAITSNGARGILEGEFGNRMSLKNVVQNETLQVGEIIFSSGEAEYPKGLVLGKIKSIDKNPSAIFQNAEVSPLVPFEDLETVFIMQKI</sequence>
<keyword evidence="5" id="KW-0472">Membrane</keyword>
<accession>A0A1G1W6L2</accession>
<dbReference type="EMBL" id="MHCP01000028">
    <property type="protein sequence ID" value="OGY23220.1"/>
    <property type="molecule type" value="Genomic_DNA"/>
</dbReference>
<name>A0A1G1W6L2_9BACT</name>
<dbReference type="STRING" id="1802593.A2172_02465"/>
<evidence type="ECO:0000256" key="1">
    <source>
        <dbReference type="ARBA" id="ARBA00009369"/>
    </source>
</evidence>
<comment type="caution">
    <text evidence="7">The sequence shown here is derived from an EMBL/GenBank/DDBJ whole genome shotgun (WGS) entry which is preliminary data.</text>
</comment>
<dbReference type="GO" id="GO:0005886">
    <property type="term" value="C:plasma membrane"/>
    <property type="evidence" value="ECO:0007669"/>
    <property type="project" value="TreeGrafter"/>
</dbReference>
<keyword evidence="5" id="KW-0812">Transmembrane</keyword>
<feature type="domain" description="Rod shape-determining protein MreC beta-barrel core" evidence="6">
    <location>
        <begin position="120"/>
        <end position="264"/>
    </location>
</feature>
<proteinExistence type="inferred from homology"/>
<feature type="transmembrane region" description="Helical" evidence="5">
    <location>
        <begin position="14"/>
        <end position="36"/>
    </location>
</feature>
<evidence type="ECO:0000256" key="4">
    <source>
        <dbReference type="ARBA" id="ARBA00032089"/>
    </source>
</evidence>
<reference evidence="7 8" key="1">
    <citation type="journal article" date="2016" name="Nat. Commun.">
        <title>Thousands of microbial genomes shed light on interconnected biogeochemical processes in an aquifer system.</title>
        <authorList>
            <person name="Anantharaman K."/>
            <person name="Brown C.T."/>
            <person name="Hug L.A."/>
            <person name="Sharon I."/>
            <person name="Castelle C.J."/>
            <person name="Probst A.J."/>
            <person name="Thomas B.C."/>
            <person name="Singh A."/>
            <person name="Wilkins M.J."/>
            <person name="Karaoz U."/>
            <person name="Brodie E.L."/>
            <person name="Williams K.H."/>
            <person name="Hubbard S.S."/>
            <person name="Banfield J.F."/>
        </authorList>
    </citation>
    <scope>NUCLEOTIDE SEQUENCE [LARGE SCALE GENOMIC DNA]</scope>
</reference>
<organism evidence="7 8">
    <name type="scientific">Candidatus Woykebacteria bacterium RBG_13_40_15</name>
    <dbReference type="NCBI Taxonomy" id="1802593"/>
    <lineage>
        <taxon>Bacteria</taxon>
        <taxon>Candidatus Woykeibacteriota</taxon>
    </lineage>
</organism>
<dbReference type="InterPro" id="IPR055342">
    <property type="entry name" value="MreC_beta-barrel_core"/>
</dbReference>
<dbReference type="Gene3D" id="2.40.10.350">
    <property type="entry name" value="Rod shape-determining protein MreC, domain 2"/>
    <property type="match status" value="1"/>
</dbReference>
<dbReference type="InterPro" id="IPR007221">
    <property type="entry name" value="MreC"/>
</dbReference>
<dbReference type="GO" id="GO:0008360">
    <property type="term" value="P:regulation of cell shape"/>
    <property type="evidence" value="ECO:0007669"/>
    <property type="project" value="UniProtKB-KW"/>
</dbReference>
<dbReference type="PIRSF" id="PIRSF038471">
    <property type="entry name" value="MreC"/>
    <property type="match status" value="1"/>
</dbReference>
<dbReference type="PANTHER" id="PTHR34138">
    <property type="entry name" value="CELL SHAPE-DETERMINING PROTEIN MREC"/>
    <property type="match status" value="1"/>
</dbReference>